<dbReference type="PANTHER" id="PTHR33931">
    <property type="entry name" value="HOLIN-LIKE PROTEIN CIDA-RELATED"/>
    <property type="match status" value="1"/>
</dbReference>
<dbReference type="AlphaFoldDB" id="A0A1S8NAH4"/>
<dbReference type="Proteomes" id="UP000191154">
    <property type="component" value="Unassembled WGS sequence"/>
</dbReference>
<dbReference type="STRING" id="169679.CSACC_11970"/>
<dbReference type="EMBL" id="LZYZ01000003">
    <property type="protein sequence ID" value="OOM13485.1"/>
    <property type="molecule type" value="Genomic_DNA"/>
</dbReference>
<keyword evidence="4 6" id="KW-1133">Transmembrane helix</keyword>
<feature type="transmembrane region" description="Helical" evidence="6">
    <location>
        <begin position="59"/>
        <end position="78"/>
    </location>
</feature>
<keyword evidence="5 6" id="KW-0472">Membrane</keyword>
<reference evidence="7 8" key="1">
    <citation type="submission" date="2016-05" db="EMBL/GenBank/DDBJ databases">
        <title>Microbial solvent formation.</title>
        <authorList>
            <person name="Poehlein A."/>
            <person name="Montoya Solano J.D."/>
            <person name="Flitsch S."/>
            <person name="Krabben P."/>
            <person name="Duerre P."/>
            <person name="Daniel R."/>
        </authorList>
    </citation>
    <scope>NUCLEOTIDE SEQUENCE [LARGE SCALE GENOMIC DNA]</scope>
    <source>
        <strain evidence="7 8">L1-8</strain>
    </source>
</reference>
<evidence type="ECO:0000256" key="2">
    <source>
        <dbReference type="ARBA" id="ARBA00022475"/>
    </source>
</evidence>
<dbReference type="GO" id="GO:0005886">
    <property type="term" value="C:plasma membrane"/>
    <property type="evidence" value="ECO:0007669"/>
    <property type="project" value="UniProtKB-SubCell"/>
</dbReference>
<protein>
    <submittedName>
        <fullName evidence="7">Antiholin-like protein LrgA</fullName>
    </submittedName>
</protein>
<evidence type="ECO:0000313" key="8">
    <source>
        <dbReference type="Proteomes" id="UP000191154"/>
    </source>
</evidence>
<evidence type="ECO:0000256" key="3">
    <source>
        <dbReference type="ARBA" id="ARBA00022692"/>
    </source>
</evidence>
<feature type="transmembrane region" description="Helical" evidence="6">
    <location>
        <begin position="7"/>
        <end position="24"/>
    </location>
</feature>
<evidence type="ECO:0000256" key="1">
    <source>
        <dbReference type="ARBA" id="ARBA00004651"/>
    </source>
</evidence>
<keyword evidence="2" id="KW-1003">Cell membrane</keyword>
<comment type="caution">
    <text evidence="7">The sequence shown here is derived from an EMBL/GenBank/DDBJ whole genome shotgun (WGS) entry which is preliminary data.</text>
</comment>
<evidence type="ECO:0000256" key="5">
    <source>
        <dbReference type="ARBA" id="ARBA00023136"/>
    </source>
</evidence>
<proteinExistence type="predicted"/>
<feature type="transmembrane region" description="Helical" evidence="6">
    <location>
        <begin position="84"/>
        <end position="107"/>
    </location>
</feature>
<dbReference type="InterPro" id="IPR005538">
    <property type="entry name" value="LrgA/CidA"/>
</dbReference>
<comment type="subcellular location">
    <subcellularLocation>
        <location evidence="1">Cell membrane</location>
        <topology evidence="1">Multi-pass membrane protein</topology>
    </subcellularLocation>
</comment>
<evidence type="ECO:0000256" key="6">
    <source>
        <dbReference type="SAM" id="Phobius"/>
    </source>
</evidence>
<sequence length="140" mass="15421">MKLFREALIILGIYLLGELLSSALHLPIPGNILGMIILFILLCTKIIKVDDISNVTSFLLDHLSFFFIPAGVGLMTSMEIIKSTWWQLLIVCISTTVIIIGSTGVIVQAVSKRAKERSANLVTDEVNFRMKEGETIGSNN</sequence>
<keyword evidence="3 6" id="KW-0812">Transmembrane</keyword>
<dbReference type="PANTHER" id="PTHR33931:SF2">
    <property type="entry name" value="HOLIN-LIKE PROTEIN CIDA"/>
    <property type="match status" value="1"/>
</dbReference>
<evidence type="ECO:0000313" key="7">
    <source>
        <dbReference type="EMBL" id="OOM13485.1"/>
    </source>
</evidence>
<dbReference type="Pfam" id="PF03788">
    <property type="entry name" value="LrgA"/>
    <property type="match status" value="1"/>
</dbReference>
<feature type="transmembrane region" description="Helical" evidence="6">
    <location>
        <begin position="30"/>
        <end position="47"/>
    </location>
</feature>
<accession>A0A1S8NAH4</accession>
<name>A0A1S8NAH4_CLOSA</name>
<gene>
    <name evidence="7" type="primary">lrgA</name>
    <name evidence="7" type="ORF">CLOSAC_15710</name>
</gene>
<evidence type="ECO:0000256" key="4">
    <source>
        <dbReference type="ARBA" id="ARBA00022989"/>
    </source>
</evidence>
<organism evidence="7 8">
    <name type="scientific">Clostridium saccharobutylicum</name>
    <dbReference type="NCBI Taxonomy" id="169679"/>
    <lineage>
        <taxon>Bacteria</taxon>
        <taxon>Bacillati</taxon>
        <taxon>Bacillota</taxon>
        <taxon>Clostridia</taxon>
        <taxon>Eubacteriales</taxon>
        <taxon>Clostridiaceae</taxon>
        <taxon>Clostridium</taxon>
    </lineage>
</organism>
<dbReference type="RefSeq" id="WP_077864936.1">
    <property type="nucleotide sequence ID" value="NZ_LZYZ01000003.1"/>
</dbReference>